<dbReference type="CDD" id="cd17535">
    <property type="entry name" value="REC_NarL-like"/>
    <property type="match status" value="1"/>
</dbReference>
<evidence type="ECO:0000256" key="4">
    <source>
        <dbReference type="ARBA" id="ARBA00023163"/>
    </source>
</evidence>
<keyword evidence="3 8" id="KW-0238">DNA-binding</keyword>
<dbReference type="GO" id="GO:0000160">
    <property type="term" value="P:phosphorelay signal transduction system"/>
    <property type="evidence" value="ECO:0007669"/>
    <property type="project" value="InterPro"/>
</dbReference>
<dbReference type="PROSITE" id="PS50043">
    <property type="entry name" value="HTH_LUXR_2"/>
    <property type="match status" value="1"/>
</dbReference>
<dbReference type="EMBL" id="MSKL01000010">
    <property type="protein sequence ID" value="OLO49960.1"/>
    <property type="molecule type" value="Genomic_DNA"/>
</dbReference>
<gene>
    <name evidence="8" type="ORF">BKH28_05045</name>
</gene>
<sequence length="221" mass="23245">MDSPQRRVRVVIVDDDALVRAALRLILESDSGVTVLGEGSDGRSGYDAARSLRPDVVLMDLHMPGTDGVWATAQIAADCPDTKVLVLTAFDTDAMVAAALRAGATGFLLKDSAPEIIFRAVHAAADGQRAFSGSVLDRLVEAAVEATPQRRAFPETVTDRERQVALLVAQGLGNGEIAEELVVGASTVKTHVSALLDKFGVTNRVQLAVAVAECAVDDVAR</sequence>
<evidence type="ECO:0000259" key="6">
    <source>
        <dbReference type="PROSITE" id="PS50043"/>
    </source>
</evidence>
<dbReference type="InterPro" id="IPR016032">
    <property type="entry name" value="Sig_transdc_resp-reg_C-effctor"/>
</dbReference>
<comment type="caution">
    <text evidence="8">The sequence shown here is derived from an EMBL/GenBank/DDBJ whole genome shotgun (WGS) entry which is preliminary data.</text>
</comment>
<name>A0A1Q8VPG0_9ACTO</name>
<feature type="modified residue" description="4-aspartylphosphate" evidence="5">
    <location>
        <position position="60"/>
    </location>
</feature>
<dbReference type="Proteomes" id="UP000186394">
    <property type="component" value="Unassembled WGS sequence"/>
</dbReference>
<protein>
    <submittedName>
        <fullName evidence="8">DNA-binding response regulator</fullName>
    </submittedName>
</protein>
<dbReference type="SUPFAM" id="SSF52172">
    <property type="entry name" value="CheY-like"/>
    <property type="match status" value="1"/>
</dbReference>
<keyword evidence="2" id="KW-0805">Transcription regulation</keyword>
<reference evidence="8 9" key="1">
    <citation type="submission" date="2016-12" db="EMBL/GenBank/DDBJ databases">
        <title>Genomic comparison of strains in the 'Actinomyces naeslundii' group.</title>
        <authorList>
            <person name="Mughal S.R."/>
            <person name="Do T."/>
            <person name="Gilbert S.C."/>
            <person name="Witherden E.A."/>
            <person name="Didelot X."/>
            <person name="Beighton D."/>
        </authorList>
    </citation>
    <scope>NUCLEOTIDE SEQUENCE [LARGE SCALE GENOMIC DNA]</scope>
    <source>
        <strain evidence="8 9">P6N</strain>
    </source>
</reference>
<evidence type="ECO:0000256" key="1">
    <source>
        <dbReference type="ARBA" id="ARBA00022553"/>
    </source>
</evidence>
<dbReference type="SMART" id="SM00448">
    <property type="entry name" value="REC"/>
    <property type="match status" value="1"/>
</dbReference>
<dbReference type="PROSITE" id="PS00622">
    <property type="entry name" value="HTH_LUXR_1"/>
    <property type="match status" value="1"/>
</dbReference>
<dbReference type="OrthoDB" id="9808843at2"/>
<evidence type="ECO:0000259" key="7">
    <source>
        <dbReference type="PROSITE" id="PS50110"/>
    </source>
</evidence>
<evidence type="ECO:0000256" key="5">
    <source>
        <dbReference type="PROSITE-ProRule" id="PRU00169"/>
    </source>
</evidence>
<dbReference type="PANTHER" id="PTHR43214:SF24">
    <property type="entry name" value="TRANSCRIPTIONAL REGULATORY PROTEIN NARL-RELATED"/>
    <property type="match status" value="1"/>
</dbReference>
<dbReference type="GO" id="GO:0006355">
    <property type="term" value="P:regulation of DNA-templated transcription"/>
    <property type="evidence" value="ECO:0007669"/>
    <property type="project" value="InterPro"/>
</dbReference>
<dbReference type="RefSeq" id="WP_075417772.1">
    <property type="nucleotide sequence ID" value="NZ_MSKL01000010.1"/>
</dbReference>
<dbReference type="SMART" id="SM00421">
    <property type="entry name" value="HTH_LUXR"/>
    <property type="match status" value="1"/>
</dbReference>
<dbReference type="CDD" id="cd06170">
    <property type="entry name" value="LuxR_C_like"/>
    <property type="match status" value="1"/>
</dbReference>
<proteinExistence type="predicted"/>
<dbReference type="InterPro" id="IPR058245">
    <property type="entry name" value="NreC/VraR/RcsB-like_REC"/>
</dbReference>
<dbReference type="Gene3D" id="3.40.50.2300">
    <property type="match status" value="1"/>
</dbReference>
<dbReference type="PROSITE" id="PS50110">
    <property type="entry name" value="RESPONSE_REGULATORY"/>
    <property type="match status" value="1"/>
</dbReference>
<dbReference type="PANTHER" id="PTHR43214">
    <property type="entry name" value="TWO-COMPONENT RESPONSE REGULATOR"/>
    <property type="match status" value="1"/>
</dbReference>
<evidence type="ECO:0000256" key="3">
    <source>
        <dbReference type="ARBA" id="ARBA00023125"/>
    </source>
</evidence>
<dbReference type="GO" id="GO:0003677">
    <property type="term" value="F:DNA binding"/>
    <property type="evidence" value="ECO:0007669"/>
    <property type="project" value="UniProtKB-KW"/>
</dbReference>
<accession>A0A1Q8VPG0</accession>
<dbReference type="InterPro" id="IPR039420">
    <property type="entry name" value="WalR-like"/>
</dbReference>
<evidence type="ECO:0000313" key="9">
    <source>
        <dbReference type="Proteomes" id="UP000186394"/>
    </source>
</evidence>
<dbReference type="Pfam" id="PF00196">
    <property type="entry name" value="GerE"/>
    <property type="match status" value="1"/>
</dbReference>
<dbReference type="InterPro" id="IPR011006">
    <property type="entry name" value="CheY-like_superfamily"/>
</dbReference>
<dbReference type="Pfam" id="PF00072">
    <property type="entry name" value="Response_reg"/>
    <property type="match status" value="1"/>
</dbReference>
<evidence type="ECO:0000256" key="2">
    <source>
        <dbReference type="ARBA" id="ARBA00023015"/>
    </source>
</evidence>
<keyword evidence="4" id="KW-0804">Transcription</keyword>
<feature type="domain" description="Response regulatory" evidence="7">
    <location>
        <begin position="9"/>
        <end position="125"/>
    </location>
</feature>
<keyword evidence="1 5" id="KW-0597">Phosphoprotein</keyword>
<dbReference type="InterPro" id="IPR000792">
    <property type="entry name" value="Tscrpt_reg_LuxR_C"/>
</dbReference>
<dbReference type="InterPro" id="IPR001789">
    <property type="entry name" value="Sig_transdc_resp-reg_receiver"/>
</dbReference>
<evidence type="ECO:0000313" key="8">
    <source>
        <dbReference type="EMBL" id="OLO49960.1"/>
    </source>
</evidence>
<dbReference type="AlphaFoldDB" id="A0A1Q8VPG0"/>
<feature type="domain" description="HTH luxR-type" evidence="6">
    <location>
        <begin position="150"/>
        <end position="215"/>
    </location>
</feature>
<dbReference type="PRINTS" id="PR00038">
    <property type="entry name" value="HTHLUXR"/>
</dbReference>
<organism evidence="8 9">
    <name type="scientific">Actinomyces oris</name>
    <dbReference type="NCBI Taxonomy" id="544580"/>
    <lineage>
        <taxon>Bacteria</taxon>
        <taxon>Bacillati</taxon>
        <taxon>Actinomycetota</taxon>
        <taxon>Actinomycetes</taxon>
        <taxon>Actinomycetales</taxon>
        <taxon>Actinomycetaceae</taxon>
        <taxon>Actinomyces</taxon>
    </lineage>
</organism>
<dbReference type="SUPFAM" id="SSF46894">
    <property type="entry name" value="C-terminal effector domain of the bipartite response regulators"/>
    <property type="match status" value="1"/>
</dbReference>